<sequence>MSTAFPLPLECLQLVIRFLATQDDTHSLATLLRVNKYVCSATLPFLYEGPLLLPVLTGYCFENSALARRLNLITTLLLGVPEVSLSDLLKVTFRRMPVSTESPQLLFAPYHSFVTGFLFSQSHQLYEAFFQKNVRQPDQRLVDHIALNGLEGRFIAEDPLGRISDEANWDAVSSGFDRQISADLTWALCSNAERIKSLTVPLSEIANYLSIVPRFKVLSDVSFHFDRRVQYVQDDAPDELSPQELEVLRKHEKERTEHLEAMIFFVQEHRRCHNNVLRTATCPRAPPFYEDCSAAYEARLNQSLPPLLNPQFLDSRNWTQFASKVQETNLSSVKTITQPSVAAGRHEFNEIVKQIPFLHRCRALDTVHLGSLISDMFQWAVDERKNYNAKIAAGQDLSPQPLVPLRELTAQFVLPSQDEQINGIAFAFGDTLERLRVHGCLFKAVDVHHQPTVFAIGQEPGLPSSSSLSPCWHVPKLSYLYVDFLHNFVRIHPRLFARSSRLAIVVLMDRRNAYSTRDIERWESAELEHLESLLLMGTPAVSFHPDSLTTTVNLRYLGLKIPNAPSSNHPFIPPLAELDDFEDDDFAGSAPSPRRPIWTWDWDLPKLTDLDLTGEFAYRFQFRMLRGTPGLVHFLVDIRSASSEHKRTVSIKDLVKSTQDGKTTETLQDDDNDDDTRNSQLEYIHLPDLRKFSLIGPWTFDKQVLAILCSKVAPNMSHLTLQGCSGFGLAEWVNVTSEYLYGLVEAVSSVPIERSSREEVEEVGLVADLTDHYVPNGYKLKVPPPSEQAARHSGRYLFV</sequence>
<evidence type="ECO:0000313" key="2">
    <source>
        <dbReference type="Proteomes" id="UP000748756"/>
    </source>
</evidence>
<keyword evidence="2" id="KW-1185">Reference proteome</keyword>
<dbReference type="Proteomes" id="UP000748756">
    <property type="component" value="Unassembled WGS sequence"/>
</dbReference>
<gene>
    <name evidence="1" type="ORF">BG015_008404</name>
</gene>
<dbReference type="AlphaFoldDB" id="A0A9P5S8G5"/>
<organism evidence="1 2">
    <name type="scientific">Linnemannia schmuckeri</name>
    <dbReference type="NCBI Taxonomy" id="64567"/>
    <lineage>
        <taxon>Eukaryota</taxon>
        <taxon>Fungi</taxon>
        <taxon>Fungi incertae sedis</taxon>
        <taxon>Mucoromycota</taxon>
        <taxon>Mortierellomycotina</taxon>
        <taxon>Mortierellomycetes</taxon>
        <taxon>Mortierellales</taxon>
        <taxon>Mortierellaceae</taxon>
        <taxon>Linnemannia</taxon>
    </lineage>
</organism>
<evidence type="ECO:0000313" key="1">
    <source>
        <dbReference type="EMBL" id="KAF9155827.1"/>
    </source>
</evidence>
<comment type="caution">
    <text evidence="1">The sequence shown here is derived from an EMBL/GenBank/DDBJ whole genome shotgun (WGS) entry which is preliminary data.</text>
</comment>
<proteinExistence type="predicted"/>
<dbReference type="EMBL" id="JAAAUQ010000049">
    <property type="protein sequence ID" value="KAF9155827.1"/>
    <property type="molecule type" value="Genomic_DNA"/>
</dbReference>
<reference evidence="1" key="1">
    <citation type="journal article" date="2020" name="Fungal Divers.">
        <title>Resolving the Mortierellaceae phylogeny through synthesis of multi-gene phylogenetics and phylogenomics.</title>
        <authorList>
            <person name="Vandepol N."/>
            <person name="Liber J."/>
            <person name="Desiro A."/>
            <person name="Na H."/>
            <person name="Kennedy M."/>
            <person name="Barry K."/>
            <person name="Grigoriev I.V."/>
            <person name="Miller A.N."/>
            <person name="O'Donnell K."/>
            <person name="Stajich J.E."/>
            <person name="Bonito G."/>
        </authorList>
    </citation>
    <scope>NUCLEOTIDE SEQUENCE</scope>
    <source>
        <strain evidence="1">NRRL 6426</strain>
    </source>
</reference>
<accession>A0A9P5S8G5</accession>
<protein>
    <submittedName>
        <fullName evidence="1">Uncharacterized protein</fullName>
    </submittedName>
</protein>
<name>A0A9P5S8G5_9FUNG</name>
<dbReference type="OrthoDB" id="2423977at2759"/>